<comment type="caution">
    <text evidence="2">The sequence shown here is derived from an EMBL/GenBank/DDBJ whole genome shotgun (WGS) entry which is preliminary data.</text>
</comment>
<evidence type="ECO:0000313" key="3">
    <source>
        <dbReference type="Proteomes" id="UP000033647"/>
    </source>
</evidence>
<organism evidence="2 3">
    <name type="scientific">Zymoseptoria brevis</name>
    <dbReference type="NCBI Taxonomy" id="1047168"/>
    <lineage>
        <taxon>Eukaryota</taxon>
        <taxon>Fungi</taxon>
        <taxon>Dikarya</taxon>
        <taxon>Ascomycota</taxon>
        <taxon>Pezizomycotina</taxon>
        <taxon>Dothideomycetes</taxon>
        <taxon>Dothideomycetidae</taxon>
        <taxon>Mycosphaerellales</taxon>
        <taxon>Mycosphaerellaceae</taxon>
        <taxon>Zymoseptoria</taxon>
    </lineage>
</organism>
<dbReference type="AlphaFoldDB" id="A0A0F4GVI8"/>
<dbReference type="OrthoDB" id="10656006at2759"/>
<gene>
    <name evidence="2" type="ORF">TI39_contig304g00012</name>
</gene>
<evidence type="ECO:0000313" key="2">
    <source>
        <dbReference type="EMBL" id="KJY01058.1"/>
    </source>
</evidence>
<dbReference type="InterPro" id="IPR045518">
    <property type="entry name" value="2EXR"/>
</dbReference>
<sequence>MHRSPFSKRTMPSLPLRTTQLLNPASVFIDQNKAKNGLPVPDNNDEMALRKKASLQLPPLLRLPPELRNHIYAYVFPTPPATLFTEYPPRENSDYAQSDGFWTKQVRLFPPFLRVNRQLRHETFKIFFSTSIFLLQSPLRSVAYLQALPREFVAAIETIHLDVERERADRNCATTPIPTSSQLHRQETFTEYEPDSKYHKTAKDIVHPLLQVNQQLRHEAYKMCLANAIFRFTAKTALVSFFKALPREFVSAITNIQLAMPYLDRNRHLAKTHWMFVNGRAKKGELLGVGHALGAGGINGLRDDAVKVWALLYPGTNSLEGVWTGDSHMFIG</sequence>
<name>A0A0F4GVI8_9PEZI</name>
<dbReference type="EMBL" id="LAFY01000296">
    <property type="protein sequence ID" value="KJY01058.1"/>
    <property type="molecule type" value="Genomic_DNA"/>
</dbReference>
<protein>
    <recommendedName>
        <fullName evidence="1">2EXR domain-containing protein</fullName>
    </recommendedName>
</protein>
<dbReference type="Proteomes" id="UP000033647">
    <property type="component" value="Unassembled WGS sequence"/>
</dbReference>
<proteinExistence type="predicted"/>
<evidence type="ECO:0000259" key="1">
    <source>
        <dbReference type="Pfam" id="PF20150"/>
    </source>
</evidence>
<dbReference type="InterPro" id="IPR038883">
    <property type="entry name" value="AN11006-like"/>
</dbReference>
<dbReference type="PANTHER" id="PTHR42085">
    <property type="entry name" value="F-BOX DOMAIN-CONTAINING PROTEIN"/>
    <property type="match status" value="1"/>
</dbReference>
<feature type="domain" description="2EXR" evidence="1">
    <location>
        <begin position="62"/>
        <end position="128"/>
    </location>
</feature>
<keyword evidence="3" id="KW-1185">Reference proteome</keyword>
<reference evidence="2 3" key="1">
    <citation type="submission" date="2015-03" db="EMBL/GenBank/DDBJ databases">
        <title>RNA-seq based gene annotation and comparative genomics of four Zymoseptoria species reveal species-specific pathogenicity related genes and transposable element activity.</title>
        <authorList>
            <person name="Grandaubert J."/>
            <person name="Bhattacharyya A."/>
            <person name="Stukenbrock E.H."/>
        </authorList>
    </citation>
    <scope>NUCLEOTIDE SEQUENCE [LARGE SCALE GENOMIC DNA]</scope>
    <source>
        <strain evidence="2 3">Zb18110</strain>
    </source>
</reference>
<dbReference type="Pfam" id="PF20150">
    <property type="entry name" value="2EXR"/>
    <property type="match status" value="1"/>
</dbReference>
<accession>A0A0F4GVI8</accession>
<dbReference type="PANTHER" id="PTHR42085:SF1">
    <property type="entry name" value="F-BOX DOMAIN-CONTAINING PROTEIN"/>
    <property type="match status" value="1"/>
</dbReference>